<dbReference type="InterPro" id="IPR029052">
    <property type="entry name" value="Metallo-depent_PP-like"/>
</dbReference>
<dbReference type="InterPro" id="IPR011152">
    <property type="entry name" value="Pesterase_MJ0912"/>
</dbReference>
<dbReference type="GO" id="GO:0016791">
    <property type="term" value="F:phosphatase activity"/>
    <property type="evidence" value="ECO:0007669"/>
    <property type="project" value="TreeGrafter"/>
</dbReference>
<protein>
    <submittedName>
        <fullName evidence="3">Metallophosphoesterase</fullName>
    </submittedName>
</protein>
<dbReference type="InterPro" id="IPR050126">
    <property type="entry name" value="Ap4A_hydrolase"/>
</dbReference>
<feature type="domain" description="Calcineurin-like phosphoesterase" evidence="2">
    <location>
        <begin position="5"/>
        <end position="201"/>
    </location>
</feature>
<dbReference type="CDD" id="cd00838">
    <property type="entry name" value="MPP_superfamily"/>
    <property type="match status" value="1"/>
</dbReference>
<dbReference type="SUPFAM" id="SSF56300">
    <property type="entry name" value="Metallo-dependent phosphatases"/>
    <property type="match status" value="1"/>
</dbReference>
<dbReference type="PANTHER" id="PTHR42850">
    <property type="entry name" value="METALLOPHOSPHOESTERASE"/>
    <property type="match status" value="1"/>
</dbReference>
<name>A0A7C0Y7W1_9BACT</name>
<dbReference type="GO" id="GO:0005737">
    <property type="term" value="C:cytoplasm"/>
    <property type="evidence" value="ECO:0007669"/>
    <property type="project" value="TreeGrafter"/>
</dbReference>
<dbReference type="Proteomes" id="UP000885690">
    <property type="component" value="Unassembled WGS sequence"/>
</dbReference>
<gene>
    <name evidence="3" type="ORF">ENF32_01705</name>
</gene>
<organism evidence="3">
    <name type="scientific">Thermosulfidibacter takaii</name>
    <dbReference type="NCBI Taxonomy" id="412593"/>
    <lineage>
        <taxon>Bacteria</taxon>
        <taxon>Pseudomonadati</taxon>
        <taxon>Thermosulfidibacterota</taxon>
        <taxon>Thermosulfidibacteria</taxon>
        <taxon>Thermosulfidibacterales</taxon>
        <taxon>Thermosulfidibacteraceae</taxon>
    </lineage>
</organism>
<evidence type="ECO:0000256" key="1">
    <source>
        <dbReference type="ARBA" id="ARBA00008950"/>
    </source>
</evidence>
<comment type="similarity">
    <text evidence="1">Belongs to the metallophosphoesterase superfamily. YfcE family.</text>
</comment>
<dbReference type="Pfam" id="PF12850">
    <property type="entry name" value="Metallophos_2"/>
    <property type="match status" value="1"/>
</dbReference>
<dbReference type="Gene3D" id="3.60.21.10">
    <property type="match status" value="1"/>
</dbReference>
<comment type="caution">
    <text evidence="3">The sequence shown here is derived from an EMBL/GenBank/DDBJ whole genome shotgun (WGS) entry which is preliminary data.</text>
</comment>
<sequence>MKAKAFISDIHGNWEALEKTLEELDTLGIKEIYCLGDIVGYGPDPDLCLEAVRKRCTGVIAGNHDWAVVGKTPTEDFNAIARAVVYWTRRKLNDHQKEYLDSLPLTLRTEKETLLVHASPLRPHEWPYIMDEYSALIALEGCPDWVVMVGHSHVPEAYCLKDGRIERFPFPFTLEKKARYLVNVGSVGQPRDGDPRACCVIVEENRMRLERITYPVEITSRKIRERGLPLLLAHRIKEGW</sequence>
<dbReference type="InterPro" id="IPR024654">
    <property type="entry name" value="Calcineurin-like_PHP_lpxH"/>
</dbReference>
<evidence type="ECO:0000313" key="3">
    <source>
        <dbReference type="EMBL" id="HDD52769.1"/>
    </source>
</evidence>
<reference evidence="3" key="1">
    <citation type="journal article" date="2020" name="mSystems">
        <title>Genome- and Community-Level Interaction Insights into Carbon Utilization and Element Cycling Functions of Hydrothermarchaeota in Hydrothermal Sediment.</title>
        <authorList>
            <person name="Zhou Z."/>
            <person name="Liu Y."/>
            <person name="Xu W."/>
            <person name="Pan J."/>
            <person name="Luo Z.H."/>
            <person name="Li M."/>
        </authorList>
    </citation>
    <scope>NUCLEOTIDE SEQUENCE [LARGE SCALE GENOMIC DNA]</scope>
    <source>
        <strain evidence="3">HyVt-115</strain>
    </source>
</reference>
<dbReference type="EMBL" id="DQWS01000065">
    <property type="protein sequence ID" value="HDD52769.1"/>
    <property type="molecule type" value="Genomic_DNA"/>
</dbReference>
<dbReference type="PIRSF" id="PIRSF000883">
    <property type="entry name" value="Pesterase_MJ0912"/>
    <property type="match status" value="1"/>
</dbReference>
<dbReference type="PANTHER" id="PTHR42850:SF2">
    <property type="entry name" value="BLL5683 PROTEIN"/>
    <property type="match status" value="1"/>
</dbReference>
<accession>A0A7C0Y7W1</accession>
<proteinExistence type="inferred from homology"/>
<dbReference type="AlphaFoldDB" id="A0A7C0Y7W1"/>
<evidence type="ECO:0000259" key="2">
    <source>
        <dbReference type="Pfam" id="PF12850"/>
    </source>
</evidence>